<organism evidence="1 2">
    <name type="scientific">Vigna angularis var. angularis</name>
    <dbReference type="NCBI Taxonomy" id="157739"/>
    <lineage>
        <taxon>Eukaryota</taxon>
        <taxon>Viridiplantae</taxon>
        <taxon>Streptophyta</taxon>
        <taxon>Embryophyta</taxon>
        <taxon>Tracheophyta</taxon>
        <taxon>Spermatophyta</taxon>
        <taxon>Magnoliopsida</taxon>
        <taxon>eudicotyledons</taxon>
        <taxon>Gunneridae</taxon>
        <taxon>Pentapetalae</taxon>
        <taxon>rosids</taxon>
        <taxon>fabids</taxon>
        <taxon>Fabales</taxon>
        <taxon>Fabaceae</taxon>
        <taxon>Papilionoideae</taxon>
        <taxon>50 kb inversion clade</taxon>
        <taxon>NPAAA clade</taxon>
        <taxon>indigoferoid/millettioid clade</taxon>
        <taxon>Phaseoleae</taxon>
        <taxon>Vigna</taxon>
    </lineage>
</organism>
<accession>A0A0S3S7W5</accession>
<dbReference type="EMBL" id="AP015038">
    <property type="protein sequence ID" value="BAT88891.1"/>
    <property type="molecule type" value="Genomic_DNA"/>
</dbReference>
<dbReference type="AlphaFoldDB" id="A0A0S3S7W5"/>
<sequence>NLMTSCSCTLHIHNSICLLTLAETNYVQTQNANRPLMFFFLSSTPFLHVSTPFTSLPKFTSPFLKQTKFSSSSLREKHIKVWFHFHSTRNNSTPPRRRFHK</sequence>
<evidence type="ECO:0000313" key="1">
    <source>
        <dbReference type="EMBL" id="BAT88891.1"/>
    </source>
</evidence>
<gene>
    <name evidence="1" type="primary">Vigan.05G253300</name>
    <name evidence="1" type="ORF">VIGAN_05253300</name>
</gene>
<reference evidence="1 2" key="1">
    <citation type="journal article" date="2015" name="Sci. Rep.">
        <title>The power of single molecule real-time sequencing technology in the de novo assembly of a eukaryotic genome.</title>
        <authorList>
            <person name="Sakai H."/>
            <person name="Naito K."/>
            <person name="Ogiso-Tanaka E."/>
            <person name="Takahashi Y."/>
            <person name="Iseki K."/>
            <person name="Muto C."/>
            <person name="Satou K."/>
            <person name="Teruya K."/>
            <person name="Shiroma A."/>
            <person name="Shimoji M."/>
            <person name="Hirano T."/>
            <person name="Itoh T."/>
            <person name="Kaga A."/>
            <person name="Tomooka N."/>
        </authorList>
    </citation>
    <scope>NUCLEOTIDE SEQUENCE [LARGE SCALE GENOMIC DNA]</scope>
    <source>
        <strain evidence="2">cv. Shumari</strain>
    </source>
</reference>
<feature type="non-terminal residue" evidence="1">
    <location>
        <position position="1"/>
    </location>
</feature>
<protein>
    <submittedName>
        <fullName evidence="1">Uncharacterized protein</fullName>
    </submittedName>
</protein>
<evidence type="ECO:0000313" key="2">
    <source>
        <dbReference type="Proteomes" id="UP000291084"/>
    </source>
</evidence>
<keyword evidence="2" id="KW-1185">Reference proteome</keyword>
<proteinExistence type="predicted"/>
<dbReference type="Proteomes" id="UP000291084">
    <property type="component" value="Chromosome 5"/>
</dbReference>
<name>A0A0S3S7W5_PHAAN</name>